<accession>A0A0E9VRV5</accession>
<dbReference type="EMBL" id="GBXM01027738">
    <property type="protein sequence ID" value="JAH80839.1"/>
    <property type="molecule type" value="Transcribed_RNA"/>
</dbReference>
<organism evidence="1">
    <name type="scientific">Anguilla anguilla</name>
    <name type="common">European freshwater eel</name>
    <name type="synonym">Muraena anguilla</name>
    <dbReference type="NCBI Taxonomy" id="7936"/>
    <lineage>
        <taxon>Eukaryota</taxon>
        <taxon>Metazoa</taxon>
        <taxon>Chordata</taxon>
        <taxon>Craniata</taxon>
        <taxon>Vertebrata</taxon>
        <taxon>Euteleostomi</taxon>
        <taxon>Actinopterygii</taxon>
        <taxon>Neopterygii</taxon>
        <taxon>Teleostei</taxon>
        <taxon>Anguilliformes</taxon>
        <taxon>Anguillidae</taxon>
        <taxon>Anguilla</taxon>
    </lineage>
</organism>
<name>A0A0E9VRV5_ANGAN</name>
<sequence length="55" mass="6245">MMAYSSSGILTVFMMPQDSLTIMFVNKALFYSNYSRHQTANKKAPFTLDCFIGLI</sequence>
<proteinExistence type="predicted"/>
<reference evidence="1" key="2">
    <citation type="journal article" date="2015" name="Fish Shellfish Immunol.">
        <title>Early steps in the European eel (Anguilla anguilla)-Vibrio vulnificus interaction in the gills: Role of the RtxA13 toxin.</title>
        <authorList>
            <person name="Callol A."/>
            <person name="Pajuelo D."/>
            <person name="Ebbesson L."/>
            <person name="Teles M."/>
            <person name="MacKenzie S."/>
            <person name="Amaro C."/>
        </authorList>
    </citation>
    <scope>NUCLEOTIDE SEQUENCE</scope>
</reference>
<reference evidence="1" key="1">
    <citation type="submission" date="2014-11" db="EMBL/GenBank/DDBJ databases">
        <authorList>
            <person name="Amaro Gonzalez C."/>
        </authorList>
    </citation>
    <scope>NUCLEOTIDE SEQUENCE</scope>
</reference>
<protein>
    <submittedName>
        <fullName evidence="1">Uncharacterized protein</fullName>
    </submittedName>
</protein>
<evidence type="ECO:0000313" key="1">
    <source>
        <dbReference type="EMBL" id="JAH80839.1"/>
    </source>
</evidence>
<dbReference type="AlphaFoldDB" id="A0A0E9VRV5"/>